<evidence type="ECO:0000313" key="3">
    <source>
        <dbReference type="EMBL" id="KAK7310465.1"/>
    </source>
</evidence>
<gene>
    <name evidence="2" type="ORF">RJT34_08012</name>
    <name evidence="3" type="ORF">RJT34_08013</name>
</gene>
<dbReference type="AlphaFoldDB" id="A0AAN9K763"/>
<comment type="caution">
    <text evidence="2">The sequence shown here is derived from an EMBL/GenBank/DDBJ whole genome shotgun (WGS) entry which is preliminary data.</text>
</comment>
<keyword evidence="1" id="KW-0812">Transmembrane</keyword>
<dbReference type="EMBL" id="JAYKXN010000002">
    <property type="protein sequence ID" value="KAK7310465.1"/>
    <property type="molecule type" value="Genomic_DNA"/>
</dbReference>
<evidence type="ECO:0000313" key="2">
    <source>
        <dbReference type="EMBL" id="KAK7310464.1"/>
    </source>
</evidence>
<accession>A0AAN9K763</accession>
<keyword evidence="4" id="KW-1185">Reference proteome</keyword>
<sequence length="107" mass="12211">MHNLTDDDTERSSATVPQSSTACTIFPEFTLTSSYSLLFFSGRAPMSSIFLFKEEILTSYYFRSLLRPPYDIASSLLAARRLSCAFFIVFLASVVSYAIFLFFFFNF</sequence>
<evidence type="ECO:0000313" key="4">
    <source>
        <dbReference type="Proteomes" id="UP001359559"/>
    </source>
</evidence>
<name>A0AAN9K763_CLITE</name>
<keyword evidence="1" id="KW-0472">Membrane</keyword>
<dbReference type="EMBL" id="JAYKXN010000002">
    <property type="protein sequence ID" value="KAK7310464.1"/>
    <property type="molecule type" value="Genomic_DNA"/>
</dbReference>
<organism evidence="2 4">
    <name type="scientific">Clitoria ternatea</name>
    <name type="common">Butterfly pea</name>
    <dbReference type="NCBI Taxonomy" id="43366"/>
    <lineage>
        <taxon>Eukaryota</taxon>
        <taxon>Viridiplantae</taxon>
        <taxon>Streptophyta</taxon>
        <taxon>Embryophyta</taxon>
        <taxon>Tracheophyta</taxon>
        <taxon>Spermatophyta</taxon>
        <taxon>Magnoliopsida</taxon>
        <taxon>eudicotyledons</taxon>
        <taxon>Gunneridae</taxon>
        <taxon>Pentapetalae</taxon>
        <taxon>rosids</taxon>
        <taxon>fabids</taxon>
        <taxon>Fabales</taxon>
        <taxon>Fabaceae</taxon>
        <taxon>Papilionoideae</taxon>
        <taxon>50 kb inversion clade</taxon>
        <taxon>NPAAA clade</taxon>
        <taxon>indigoferoid/millettioid clade</taxon>
        <taxon>Phaseoleae</taxon>
        <taxon>Clitoria</taxon>
    </lineage>
</organism>
<dbReference type="Proteomes" id="UP001359559">
    <property type="component" value="Unassembled WGS sequence"/>
</dbReference>
<keyword evidence="1" id="KW-1133">Transmembrane helix</keyword>
<reference evidence="2 4" key="1">
    <citation type="submission" date="2024-01" db="EMBL/GenBank/DDBJ databases">
        <title>The genomes of 5 underutilized Papilionoideae crops provide insights into root nodulation and disease resistance.</title>
        <authorList>
            <person name="Yuan L."/>
        </authorList>
    </citation>
    <scope>NUCLEOTIDE SEQUENCE [LARGE SCALE GENOMIC DNA]</scope>
    <source>
        <strain evidence="2">LY-2023</strain>
        <tissue evidence="2">Leaf</tissue>
    </source>
</reference>
<protein>
    <submittedName>
        <fullName evidence="2">Uncharacterized protein</fullName>
    </submittedName>
</protein>
<proteinExistence type="predicted"/>
<feature type="transmembrane region" description="Helical" evidence="1">
    <location>
        <begin position="84"/>
        <end position="105"/>
    </location>
</feature>
<evidence type="ECO:0000256" key="1">
    <source>
        <dbReference type="SAM" id="Phobius"/>
    </source>
</evidence>